<reference evidence="3" key="3">
    <citation type="submission" date="2018-08" db="UniProtKB">
        <authorList>
            <consortium name="EnsemblPlants"/>
        </authorList>
    </citation>
    <scope>IDENTIFICATION</scope>
    <source>
        <strain evidence="3">cv. Bd21</strain>
    </source>
</reference>
<name>A0A0Q3ENQ0_BRADI</name>
<dbReference type="EnsemblPlants" id="PNT64040">
    <property type="protein sequence ID" value="PNT64040"/>
    <property type="gene ID" value="BRADI_4g23742v3"/>
</dbReference>
<dbReference type="EMBL" id="CM000883">
    <property type="protein sequence ID" value="KQJ89142.1"/>
    <property type="molecule type" value="Genomic_DNA"/>
</dbReference>
<protein>
    <submittedName>
        <fullName evidence="2 3">Uncharacterized protein</fullName>
    </submittedName>
</protein>
<reference evidence="2" key="2">
    <citation type="submission" date="2017-06" db="EMBL/GenBank/DDBJ databases">
        <title>WGS assembly of Brachypodium distachyon.</title>
        <authorList>
            <consortium name="The International Brachypodium Initiative"/>
            <person name="Lucas S."/>
            <person name="Harmon-Smith M."/>
            <person name="Lail K."/>
            <person name="Tice H."/>
            <person name="Grimwood J."/>
            <person name="Bruce D."/>
            <person name="Barry K."/>
            <person name="Shu S."/>
            <person name="Lindquist E."/>
            <person name="Wang M."/>
            <person name="Pitluck S."/>
            <person name="Vogel J.P."/>
            <person name="Garvin D.F."/>
            <person name="Mockler T.C."/>
            <person name="Schmutz J."/>
            <person name="Rokhsar D."/>
            <person name="Bevan M.W."/>
        </authorList>
    </citation>
    <scope>NUCLEOTIDE SEQUENCE</scope>
    <source>
        <strain evidence="2">Bd21</strain>
    </source>
</reference>
<feature type="region of interest" description="Disordered" evidence="1">
    <location>
        <begin position="44"/>
        <end position="109"/>
    </location>
</feature>
<dbReference type="AlphaFoldDB" id="A0A0Q3ENQ0"/>
<feature type="compositionally biased region" description="Pro residues" evidence="1">
    <location>
        <begin position="87"/>
        <end position="103"/>
    </location>
</feature>
<gene>
    <name evidence="2" type="ORF">BRADI_4g23742v3</name>
</gene>
<dbReference type="Gramene" id="KQJ89142">
    <property type="protein sequence ID" value="KQJ89142"/>
    <property type="gene ID" value="BRADI_4g23742v3"/>
</dbReference>
<dbReference type="Gramene" id="PNT64040">
    <property type="protein sequence ID" value="PNT64040"/>
    <property type="gene ID" value="BRADI_4g23742v3"/>
</dbReference>
<feature type="compositionally biased region" description="Pro residues" evidence="1">
    <location>
        <begin position="46"/>
        <end position="60"/>
    </location>
</feature>
<dbReference type="Proteomes" id="UP000008810">
    <property type="component" value="Chromosome 4"/>
</dbReference>
<keyword evidence="4" id="KW-1185">Reference proteome</keyword>
<feature type="compositionally biased region" description="Basic residues" evidence="1">
    <location>
        <begin position="61"/>
        <end position="81"/>
    </location>
</feature>
<dbReference type="InParanoid" id="A0A0Q3ENQ0"/>
<accession>A0A0Q3ENQ0</accession>
<sequence>MPMWSPENFSCFFFKDKAPTGLRNSKATLRFCVSSCSTPVPDLGFQPPPPFPRAPPPPSPGRRRLQPHLRRRCLQPQHRRCGFLSPRPRPPPTSSTSSPPPSSTPLLRFPFPTAAAPSLPTAAVAPIIFCPPPPLLYPIANQATMRVVVAVPHP</sequence>
<dbReference type="EMBL" id="CM000883">
    <property type="protein sequence ID" value="PNT64040.1"/>
    <property type="molecule type" value="Genomic_DNA"/>
</dbReference>
<evidence type="ECO:0000313" key="2">
    <source>
        <dbReference type="EMBL" id="KQJ89142.1"/>
    </source>
</evidence>
<dbReference type="EnsemblPlants" id="KQJ89142">
    <property type="protein sequence ID" value="KQJ89142"/>
    <property type="gene ID" value="BRADI_4g23742v3"/>
</dbReference>
<evidence type="ECO:0000256" key="1">
    <source>
        <dbReference type="SAM" id="MobiDB-lite"/>
    </source>
</evidence>
<reference evidence="2 3" key="1">
    <citation type="journal article" date="2010" name="Nature">
        <title>Genome sequencing and analysis of the model grass Brachypodium distachyon.</title>
        <authorList>
            <consortium name="International Brachypodium Initiative"/>
        </authorList>
    </citation>
    <scope>NUCLEOTIDE SEQUENCE [LARGE SCALE GENOMIC DNA]</scope>
    <source>
        <strain evidence="2 3">Bd21</strain>
    </source>
</reference>
<evidence type="ECO:0000313" key="4">
    <source>
        <dbReference type="Proteomes" id="UP000008810"/>
    </source>
</evidence>
<organism evidence="2">
    <name type="scientific">Brachypodium distachyon</name>
    <name type="common">Purple false brome</name>
    <name type="synonym">Trachynia distachya</name>
    <dbReference type="NCBI Taxonomy" id="15368"/>
    <lineage>
        <taxon>Eukaryota</taxon>
        <taxon>Viridiplantae</taxon>
        <taxon>Streptophyta</taxon>
        <taxon>Embryophyta</taxon>
        <taxon>Tracheophyta</taxon>
        <taxon>Spermatophyta</taxon>
        <taxon>Magnoliopsida</taxon>
        <taxon>Liliopsida</taxon>
        <taxon>Poales</taxon>
        <taxon>Poaceae</taxon>
        <taxon>BOP clade</taxon>
        <taxon>Pooideae</taxon>
        <taxon>Stipodae</taxon>
        <taxon>Brachypodieae</taxon>
        <taxon>Brachypodium</taxon>
    </lineage>
</organism>
<evidence type="ECO:0000313" key="3">
    <source>
        <dbReference type="EnsemblPlants" id="KQJ89142"/>
    </source>
</evidence>
<proteinExistence type="predicted"/>